<accession>A0A1T4XTW6</accession>
<sequence length="213" mass="24206">MGLDWIPIDIAKPGFEGERAKLRQRIRWNLPYFTARWRKRYNEIVIPAHASVGAPRVGVDRVADEWARARYAKKAHKDCSEEEFLQRMHGYDVLQLVKSPGLPQFTHGGLYAGADPTSYRGQFVMDSKDLITDEIANRGYRSFTAEEAVDYGRQLLERAREAARQHSLDVATVAVSPDDDPLDSIAGQVEIFRTAGEWFQFWGGKGHSIEPWA</sequence>
<dbReference type="Proteomes" id="UP000190774">
    <property type="component" value="Unassembled WGS sequence"/>
</dbReference>
<dbReference type="RefSeq" id="WP_078813220.1">
    <property type="nucleotide sequence ID" value="NZ_FUYE01000005.1"/>
</dbReference>
<protein>
    <submittedName>
        <fullName evidence="1">Uncharacterized protein</fullName>
    </submittedName>
</protein>
<gene>
    <name evidence="1" type="ORF">SAMN02745166_02018</name>
</gene>
<proteinExistence type="predicted"/>
<dbReference type="EMBL" id="FUYE01000005">
    <property type="protein sequence ID" value="SKA92977.1"/>
    <property type="molecule type" value="Genomic_DNA"/>
</dbReference>
<evidence type="ECO:0000313" key="2">
    <source>
        <dbReference type="Proteomes" id="UP000190774"/>
    </source>
</evidence>
<dbReference type="STRING" id="48467.SAMN02745166_02018"/>
<organism evidence="1 2">
    <name type="scientific">Prosthecobacter debontii</name>
    <dbReference type="NCBI Taxonomy" id="48467"/>
    <lineage>
        <taxon>Bacteria</taxon>
        <taxon>Pseudomonadati</taxon>
        <taxon>Verrucomicrobiota</taxon>
        <taxon>Verrucomicrobiia</taxon>
        <taxon>Verrucomicrobiales</taxon>
        <taxon>Verrucomicrobiaceae</taxon>
        <taxon>Prosthecobacter</taxon>
    </lineage>
</organism>
<keyword evidence="2" id="KW-1185">Reference proteome</keyword>
<evidence type="ECO:0000313" key="1">
    <source>
        <dbReference type="EMBL" id="SKA92977.1"/>
    </source>
</evidence>
<dbReference type="AlphaFoldDB" id="A0A1T4XTW6"/>
<reference evidence="2" key="1">
    <citation type="submission" date="2017-02" db="EMBL/GenBank/DDBJ databases">
        <authorList>
            <person name="Varghese N."/>
            <person name="Submissions S."/>
        </authorList>
    </citation>
    <scope>NUCLEOTIDE SEQUENCE [LARGE SCALE GENOMIC DNA]</scope>
    <source>
        <strain evidence="2">ATCC 700200</strain>
    </source>
</reference>
<name>A0A1T4XTW6_9BACT</name>
<dbReference type="OrthoDB" id="8612398at2"/>